<organism evidence="2 3">
    <name type="scientific">Candidatus Gottesmanbacteria bacterium RIFCSPHIGHO2_02_FULL_40_13</name>
    <dbReference type="NCBI Taxonomy" id="1798384"/>
    <lineage>
        <taxon>Bacteria</taxon>
        <taxon>Candidatus Gottesmaniibacteriota</taxon>
    </lineage>
</organism>
<reference evidence="2 3" key="1">
    <citation type="journal article" date="2016" name="Nat. Commun.">
        <title>Thousands of microbial genomes shed light on interconnected biogeochemical processes in an aquifer system.</title>
        <authorList>
            <person name="Anantharaman K."/>
            <person name="Brown C.T."/>
            <person name="Hug L.A."/>
            <person name="Sharon I."/>
            <person name="Castelle C.J."/>
            <person name="Probst A.J."/>
            <person name="Thomas B.C."/>
            <person name="Singh A."/>
            <person name="Wilkins M.J."/>
            <person name="Karaoz U."/>
            <person name="Brodie E.L."/>
            <person name="Williams K.H."/>
            <person name="Hubbard S.S."/>
            <person name="Banfield J.F."/>
        </authorList>
    </citation>
    <scope>NUCLEOTIDE SEQUENCE [LARGE SCALE GENOMIC DNA]</scope>
</reference>
<evidence type="ECO:0000313" key="3">
    <source>
        <dbReference type="Proteomes" id="UP000177092"/>
    </source>
</evidence>
<protein>
    <recommendedName>
        <fullName evidence="1">SUF system FeS cluster assembly SufBD core domain-containing protein</fullName>
    </recommendedName>
</protein>
<comment type="caution">
    <text evidence="2">The sequence shown here is derived from an EMBL/GenBank/DDBJ whole genome shotgun (WGS) entry which is preliminary data.</text>
</comment>
<name>A0A1F6A9S1_9BACT</name>
<proteinExistence type="predicted"/>
<dbReference type="SUPFAM" id="SSF101960">
    <property type="entry name" value="Stabilizer of iron transporter SufD"/>
    <property type="match status" value="1"/>
</dbReference>
<dbReference type="STRING" id="1798384.A3D03_04825"/>
<dbReference type="InterPro" id="IPR000825">
    <property type="entry name" value="SUF_FeS_clus_asmbl_SufBD_core"/>
</dbReference>
<dbReference type="GO" id="GO:0016226">
    <property type="term" value="P:iron-sulfur cluster assembly"/>
    <property type="evidence" value="ECO:0007669"/>
    <property type="project" value="InterPro"/>
</dbReference>
<dbReference type="EMBL" id="MFJN01000026">
    <property type="protein sequence ID" value="OGG21213.1"/>
    <property type="molecule type" value="Genomic_DNA"/>
</dbReference>
<dbReference type="InterPro" id="IPR037284">
    <property type="entry name" value="SUF_FeS_clus_asmbl_SufBD_sf"/>
</dbReference>
<dbReference type="AlphaFoldDB" id="A0A1F6A9S1"/>
<evidence type="ECO:0000313" key="2">
    <source>
        <dbReference type="EMBL" id="OGG21213.1"/>
    </source>
</evidence>
<dbReference type="InterPro" id="IPR055346">
    <property type="entry name" value="Fe-S_cluster_assembly_SufBD"/>
</dbReference>
<gene>
    <name evidence="2" type="ORF">A3D03_04825</name>
</gene>
<dbReference type="Proteomes" id="UP000177092">
    <property type="component" value="Unassembled WGS sequence"/>
</dbReference>
<dbReference type="PANTHER" id="PTHR43575:SF1">
    <property type="entry name" value="PROTEIN ABCI7, CHLOROPLASTIC"/>
    <property type="match status" value="1"/>
</dbReference>
<evidence type="ECO:0000259" key="1">
    <source>
        <dbReference type="Pfam" id="PF01458"/>
    </source>
</evidence>
<sequence>MKTNSIIINNIKKDQQFIVVDNEKKTFVIILTGEKDQVGDVKIIINGKKTEVQILGIIIGQGKQKINLYTLQDHLKPESKSDLLIKSVLFDEAKFYYQGLIKIEKDAQKSNAYQKNQNILMSPKSWADSRPTLEILANDVRCTHGATVGKIDQEQIYYLTSRGLSEKIAQKMLLEGFLNEIILRIPDEKLQDEIRVKIKNKISQLLN</sequence>
<feature type="domain" description="SUF system FeS cluster assembly SufBD core" evidence="1">
    <location>
        <begin position="21"/>
        <end position="177"/>
    </location>
</feature>
<dbReference type="PANTHER" id="PTHR43575">
    <property type="entry name" value="PROTEIN ABCI7, CHLOROPLASTIC"/>
    <property type="match status" value="1"/>
</dbReference>
<accession>A0A1F6A9S1</accession>
<dbReference type="Pfam" id="PF01458">
    <property type="entry name" value="SUFBD_core"/>
    <property type="match status" value="1"/>
</dbReference>